<dbReference type="AlphaFoldDB" id="A0AA39L4N4"/>
<feature type="domain" description="Palmitoyltransferase DHHC" evidence="12">
    <location>
        <begin position="106"/>
        <end position="230"/>
    </location>
</feature>
<dbReference type="Pfam" id="PF01529">
    <property type="entry name" value="DHHC"/>
    <property type="match status" value="1"/>
</dbReference>
<feature type="region of interest" description="Disordered" evidence="11">
    <location>
        <begin position="387"/>
        <end position="440"/>
    </location>
</feature>
<evidence type="ECO:0000256" key="11">
    <source>
        <dbReference type="SAM" id="MobiDB-lite"/>
    </source>
</evidence>
<evidence type="ECO:0000256" key="5">
    <source>
        <dbReference type="ARBA" id="ARBA00023136"/>
    </source>
</evidence>
<evidence type="ECO:0000256" key="6">
    <source>
        <dbReference type="ARBA" id="ARBA00023139"/>
    </source>
</evidence>
<feature type="transmembrane region" description="Helical" evidence="10">
    <location>
        <begin position="154"/>
        <end position="178"/>
    </location>
</feature>
<keyword evidence="4 10" id="KW-1133">Transmembrane helix</keyword>
<proteinExistence type="inferred from homology"/>
<feature type="compositionally biased region" description="Basic and acidic residues" evidence="11">
    <location>
        <begin position="272"/>
        <end position="283"/>
    </location>
</feature>
<keyword evidence="2 10" id="KW-0808">Transferase</keyword>
<keyword evidence="14" id="KW-1185">Reference proteome</keyword>
<evidence type="ECO:0000256" key="3">
    <source>
        <dbReference type="ARBA" id="ARBA00022692"/>
    </source>
</evidence>
<evidence type="ECO:0000256" key="1">
    <source>
        <dbReference type="ARBA" id="ARBA00004141"/>
    </source>
</evidence>
<keyword evidence="7" id="KW-0449">Lipoprotein</keyword>
<feature type="region of interest" description="Disordered" evidence="11">
    <location>
        <begin position="270"/>
        <end position="305"/>
    </location>
</feature>
<name>A0AA39L4N4_SARSR</name>
<organism evidence="13 14">
    <name type="scientific">Sarocladium strictum</name>
    <name type="common">Black bundle disease fungus</name>
    <name type="synonym">Acremonium strictum</name>
    <dbReference type="NCBI Taxonomy" id="5046"/>
    <lineage>
        <taxon>Eukaryota</taxon>
        <taxon>Fungi</taxon>
        <taxon>Dikarya</taxon>
        <taxon>Ascomycota</taxon>
        <taxon>Pezizomycotina</taxon>
        <taxon>Sordariomycetes</taxon>
        <taxon>Hypocreomycetidae</taxon>
        <taxon>Hypocreales</taxon>
        <taxon>Sarocladiaceae</taxon>
        <taxon>Sarocladium</taxon>
    </lineage>
</organism>
<feature type="compositionally biased region" description="Low complexity" evidence="11">
    <location>
        <begin position="477"/>
        <end position="488"/>
    </location>
</feature>
<keyword evidence="8 10" id="KW-0012">Acyltransferase</keyword>
<keyword evidence="3 10" id="KW-0812">Transmembrane</keyword>
<evidence type="ECO:0000256" key="2">
    <source>
        <dbReference type="ARBA" id="ARBA00022679"/>
    </source>
</evidence>
<feature type="transmembrane region" description="Helical" evidence="10">
    <location>
        <begin position="12"/>
        <end position="35"/>
    </location>
</feature>
<comment type="subcellular location">
    <subcellularLocation>
        <location evidence="1">Membrane</location>
        <topology evidence="1">Multi-pass membrane protein</topology>
    </subcellularLocation>
</comment>
<evidence type="ECO:0000256" key="10">
    <source>
        <dbReference type="RuleBase" id="RU079119"/>
    </source>
</evidence>
<dbReference type="GO" id="GO:0016020">
    <property type="term" value="C:membrane"/>
    <property type="evidence" value="ECO:0007669"/>
    <property type="project" value="UniProtKB-SubCell"/>
</dbReference>
<evidence type="ECO:0000256" key="7">
    <source>
        <dbReference type="ARBA" id="ARBA00023288"/>
    </source>
</evidence>
<dbReference type="InterPro" id="IPR001594">
    <property type="entry name" value="Palmitoyltrfase_DHHC"/>
</dbReference>
<comment type="catalytic activity">
    <reaction evidence="9 10">
        <text>L-cysteinyl-[protein] + hexadecanoyl-CoA = S-hexadecanoyl-L-cysteinyl-[protein] + CoA</text>
        <dbReference type="Rhea" id="RHEA:36683"/>
        <dbReference type="Rhea" id="RHEA-COMP:10131"/>
        <dbReference type="Rhea" id="RHEA-COMP:11032"/>
        <dbReference type="ChEBI" id="CHEBI:29950"/>
        <dbReference type="ChEBI" id="CHEBI:57287"/>
        <dbReference type="ChEBI" id="CHEBI:57379"/>
        <dbReference type="ChEBI" id="CHEBI:74151"/>
        <dbReference type="EC" id="2.3.1.225"/>
    </reaction>
</comment>
<sequence>MMARRWARMIERGCCAFATYIPLIFVYSLTTWGVWVLVEIGSYSTKSAWIGTTSSAISVMFYILLNWSYTTAVFTNPGSTTNHDGYGLLPTQNAPKTTSFTVKSNGEIRFCKKCQARKPDRAHHCSTCKRCVLKMDHHCPWLATCIGLRNQKAFLLFLIYTSLFCLFGFAVSGSWMWAEVIDTPTVDSLLPVNFIMLTVISGIIGLVVGAFTSWHIMLACKGQTTIECLEKTRYLSPLRKPFNQAHNPSNDLPQAAQQFVDFHANALPGITRPEEGEERRTAELPRSYPPDGSTPVQMSYSEREREQTRRRYEEYLDEQDSERLPNAFDLGWKRNLIHLFGPTPLLWPLPICNTTGDGWAWEPNPQWIETRERLRIEREQQRDREINAGWGLGADSVPDFVPHRTEGSGRHYLNAPSEHQPGRRTPSKADRVLGRDPNLYADGTQSVAMRRLSPRGRTLEDELEDTDDEEDTWQAAAATQRSSQTGQAVSREEAERRAMDVVTNGGGWGRGASGMLRTNSGTSAHSATRSVSPVFQDDGVD</sequence>
<feature type="transmembrane region" description="Helical" evidence="10">
    <location>
        <begin position="190"/>
        <end position="211"/>
    </location>
</feature>
<evidence type="ECO:0000256" key="8">
    <source>
        <dbReference type="ARBA" id="ARBA00023315"/>
    </source>
</evidence>
<reference evidence="13" key="1">
    <citation type="submission" date="2022-10" db="EMBL/GenBank/DDBJ databases">
        <title>Determination and structural analysis of whole genome sequence of Sarocladium strictum F4-1.</title>
        <authorList>
            <person name="Hu L."/>
            <person name="Jiang Y."/>
        </authorList>
    </citation>
    <scope>NUCLEOTIDE SEQUENCE</scope>
    <source>
        <strain evidence="13">F4-1</strain>
    </source>
</reference>
<protein>
    <recommendedName>
        <fullName evidence="10">Palmitoyltransferase</fullName>
        <ecNumber evidence="10">2.3.1.225</ecNumber>
    </recommendedName>
</protein>
<dbReference type="Proteomes" id="UP001175261">
    <property type="component" value="Unassembled WGS sequence"/>
</dbReference>
<dbReference type="InterPro" id="IPR039859">
    <property type="entry name" value="PFA4/ZDH16/20/ERF2-like"/>
</dbReference>
<feature type="compositionally biased region" description="Polar residues" evidence="11">
    <location>
        <begin position="516"/>
        <end position="533"/>
    </location>
</feature>
<dbReference type="PROSITE" id="PS50216">
    <property type="entry name" value="DHHC"/>
    <property type="match status" value="1"/>
</dbReference>
<comment type="domain">
    <text evidence="10">The DHHC domain is required for palmitoyltransferase activity.</text>
</comment>
<dbReference type="EMBL" id="JAPDFR010000009">
    <property type="protein sequence ID" value="KAK0383779.1"/>
    <property type="molecule type" value="Genomic_DNA"/>
</dbReference>
<dbReference type="EC" id="2.3.1.225" evidence="10"/>
<evidence type="ECO:0000256" key="9">
    <source>
        <dbReference type="ARBA" id="ARBA00048048"/>
    </source>
</evidence>
<feature type="region of interest" description="Disordered" evidence="11">
    <location>
        <begin position="477"/>
        <end position="541"/>
    </location>
</feature>
<dbReference type="GO" id="GO:0019706">
    <property type="term" value="F:protein-cysteine S-palmitoyltransferase activity"/>
    <property type="evidence" value="ECO:0007669"/>
    <property type="project" value="UniProtKB-EC"/>
</dbReference>
<evidence type="ECO:0000256" key="4">
    <source>
        <dbReference type="ARBA" id="ARBA00022989"/>
    </source>
</evidence>
<evidence type="ECO:0000313" key="14">
    <source>
        <dbReference type="Proteomes" id="UP001175261"/>
    </source>
</evidence>
<comment type="caution">
    <text evidence="13">The sequence shown here is derived from an EMBL/GenBank/DDBJ whole genome shotgun (WGS) entry which is preliminary data.</text>
</comment>
<dbReference type="PANTHER" id="PTHR12246">
    <property type="entry name" value="PALMITOYLTRANSFERASE ZDHHC16"/>
    <property type="match status" value="1"/>
</dbReference>
<feature type="compositionally biased region" description="Basic and acidic residues" evidence="11">
    <location>
        <begin position="490"/>
        <end position="499"/>
    </location>
</feature>
<accession>A0AA39L4N4</accession>
<keyword evidence="6" id="KW-0564">Palmitate</keyword>
<feature type="transmembrane region" description="Helical" evidence="10">
    <location>
        <begin position="47"/>
        <end position="65"/>
    </location>
</feature>
<comment type="similarity">
    <text evidence="10">Belongs to the DHHC palmitoyltransferase family.</text>
</comment>
<gene>
    <name evidence="13" type="ORF">NLU13_9690</name>
</gene>
<evidence type="ECO:0000313" key="13">
    <source>
        <dbReference type="EMBL" id="KAK0383779.1"/>
    </source>
</evidence>
<evidence type="ECO:0000259" key="12">
    <source>
        <dbReference type="Pfam" id="PF01529"/>
    </source>
</evidence>
<keyword evidence="5 10" id="KW-0472">Membrane</keyword>